<feature type="region of interest" description="Disordered" evidence="8">
    <location>
        <begin position="63"/>
        <end position="91"/>
    </location>
</feature>
<feature type="compositionally biased region" description="Basic residues" evidence="8">
    <location>
        <begin position="562"/>
        <end position="574"/>
    </location>
</feature>
<protein>
    <submittedName>
        <fullName evidence="9">Mitochondrial small ribosomal subunit Rsm22-domain-containing protein</fullName>
    </submittedName>
</protein>
<dbReference type="EMBL" id="WHVB01000006">
    <property type="protein sequence ID" value="KAF8482083.1"/>
    <property type="molecule type" value="Genomic_DNA"/>
</dbReference>
<evidence type="ECO:0000256" key="5">
    <source>
        <dbReference type="ARBA" id="ARBA00023014"/>
    </source>
</evidence>
<dbReference type="AlphaFoldDB" id="A0A9P5MYV0"/>
<dbReference type="GO" id="GO:0008168">
    <property type="term" value="F:methyltransferase activity"/>
    <property type="evidence" value="ECO:0007669"/>
    <property type="project" value="InterPro"/>
</dbReference>
<accession>A0A9P5MYV0</accession>
<sequence length="574" mass="63998">MLRARSSRALRFLRFSSSSSHQPNAPLDLDKSFRTLLRDIDNSITEQKLNRHHALPEIHVLTGYPTDSDVTESANPDNERKSRAQPKSPAAHFGSQQLGAVVIPQELQQTISALISDSDKHLLRSDAKRLFNEPGDDNDWDPSLDVRYKSFQQQRRHAERDGTAFVSVALPAHYSAIYAVLHHIKSRLGPQWSVQNVLDWGAGAGSALWAAGYAFQKTNDSTADDKGQVTLSSTAIVKYVGIEKRDGLVSVGRRLLEDVPHDSMDISWGRFYGDPHDGSHTIAISAFFLSTLQVSWQRKMLVKEMWESGAETIVLLDHSSTSGFQTIGAARKLLLDLGQKEMENGEKSAVGSHVLAPCPHDGGCPIHQSNVSKLVCGFSQRMERPPFVRHTKHSGVGHEDIKYSYVVIRRGPRPSIPDVKVGRLGDVGRRQMQFEEAKRPPVELKLDDGNTPPSSTHVIASTHTEKPIESHGYKPSEIENLMKAEAFHWPRIVFPPLKKSGHVAMDVCGPSGKILRMTVPKSQGKQPFYDARKSSWGDIFPHEPKNPPQVRYPQHEDQPANGRKKIRKSRKGAR</sequence>
<evidence type="ECO:0000256" key="1">
    <source>
        <dbReference type="ARBA" id="ARBA00004173"/>
    </source>
</evidence>
<comment type="function">
    <text evidence="7">Mitochondrial ribosome (mitoribosome) assembly factor. Binds at the interface of the head and body domains of the mitochondrial small ribosomal subunit (mt-SSU), occluding the mRNA channel and preventing compaction of the head domain towards the body. Probable inactive methyltransferase: retains the characteristic folding and ability to bind S-adenosyl-L-methionine, but it probably lost its methyltransferase activity.</text>
</comment>
<reference evidence="9" key="1">
    <citation type="submission" date="2019-10" db="EMBL/GenBank/DDBJ databases">
        <authorList>
            <consortium name="DOE Joint Genome Institute"/>
            <person name="Kuo A."/>
            <person name="Miyauchi S."/>
            <person name="Kiss E."/>
            <person name="Drula E."/>
            <person name="Kohler A."/>
            <person name="Sanchez-Garcia M."/>
            <person name="Andreopoulos B."/>
            <person name="Barry K.W."/>
            <person name="Bonito G."/>
            <person name="Buee M."/>
            <person name="Carver A."/>
            <person name="Chen C."/>
            <person name="Cichocki N."/>
            <person name="Clum A."/>
            <person name="Culley D."/>
            <person name="Crous P.W."/>
            <person name="Fauchery L."/>
            <person name="Girlanda M."/>
            <person name="Hayes R."/>
            <person name="Keri Z."/>
            <person name="LaButti K."/>
            <person name="Lipzen A."/>
            <person name="Lombard V."/>
            <person name="Magnuson J."/>
            <person name="Maillard F."/>
            <person name="Morin E."/>
            <person name="Murat C."/>
            <person name="Nolan M."/>
            <person name="Ohm R."/>
            <person name="Pangilinan J."/>
            <person name="Pereira M."/>
            <person name="Perotto S."/>
            <person name="Peter M."/>
            <person name="Riley R."/>
            <person name="Sitrit Y."/>
            <person name="Stielow B."/>
            <person name="Szollosi G."/>
            <person name="Zifcakova L."/>
            <person name="Stursova M."/>
            <person name="Spatafora J.W."/>
            <person name="Tedersoo L."/>
            <person name="Vaario L.-M."/>
            <person name="Yamada A."/>
            <person name="Yan M."/>
            <person name="Wang P."/>
            <person name="Xu J."/>
            <person name="Bruns T."/>
            <person name="Baldrian P."/>
            <person name="Vilgalys R."/>
            <person name="Henrissat B."/>
            <person name="Grigoriev I.V."/>
            <person name="Hibbett D."/>
            <person name="Nagy L.G."/>
            <person name="Martin F.M."/>
        </authorList>
    </citation>
    <scope>NUCLEOTIDE SEQUENCE</scope>
    <source>
        <strain evidence="9">Prilba</strain>
    </source>
</reference>
<name>A0A9P5MYV0_9AGAM</name>
<gene>
    <name evidence="9" type="ORF">DFH94DRAFT_691700</name>
</gene>
<keyword evidence="2" id="KW-0479">Metal-binding</keyword>
<feature type="region of interest" description="Disordered" evidence="8">
    <location>
        <begin position="521"/>
        <end position="574"/>
    </location>
</feature>
<dbReference type="Pfam" id="PF09243">
    <property type="entry name" value="Rsm22"/>
    <property type="match status" value="2"/>
</dbReference>
<keyword evidence="4" id="KW-0408">Iron</keyword>
<comment type="caution">
    <text evidence="9">The sequence shown here is derived from an EMBL/GenBank/DDBJ whole genome shotgun (WGS) entry which is preliminary data.</text>
</comment>
<evidence type="ECO:0000256" key="4">
    <source>
        <dbReference type="ARBA" id="ARBA00023004"/>
    </source>
</evidence>
<dbReference type="OrthoDB" id="421327at2759"/>
<evidence type="ECO:0000256" key="8">
    <source>
        <dbReference type="SAM" id="MobiDB-lite"/>
    </source>
</evidence>
<evidence type="ECO:0000256" key="6">
    <source>
        <dbReference type="ARBA" id="ARBA00023128"/>
    </source>
</evidence>
<keyword evidence="6" id="KW-0496">Mitochondrion</keyword>
<dbReference type="GO" id="GO:0003735">
    <property type="term" value="F:structural constituent of ribosome"/>
    <property type="evidence" value="ECO:0007669"/>
    <property type="project" value="TreeGrafter"/>
</dbReference>
<organism evidence="9 10">
    <name type="scientific">Russula ochroleuca</name>
    <dbReference type="NCBI Taxonomy" id="152965"/>
    <lineage>
        <taxon>Eukaryota</taxon>
        <taxon>Fungi</taxon>
        <taxon>Dikarya</taxon>
        <taxon>Basidiomycota</taxon>
        <taxon>Agaricomycotina</taxon>
        <taxon>Agaricomycetes</taxon>
        <taxon>Russulales</taxon>
        <taxon>Russulaceae</taxon>
        <taxon>Russula</taxon>
    </lineage>
</organism>
<evidence type="ECO:0000256" key="7">
    <source>
        <dbReference type="ARBA" id="ARBA00045681"/>
    </source>
</evidence>
<evidence type="ECO:0000313" key="10">
    <source>
        <dbReference type="Proteomes" id="UP000759537"/>
    </source>
</evidence>
<dbReference type="GO" id="GO:0051536">
    <property type="term" value="F:iron-sulfur cluster binding"/>
    <property type="evidence" value="ECO:0007669"/>
    <property type="project" value="UniProtKB-KW"/>
</dbReference>
<dbReference type="InterPro" id="IPR052571">
    <property type="entry name" value="Mt_RNA_Methyltransferase"/>
</dbReference>
<keyword evidence="10" id="KW-1185">Reference proteome</keyword>
<keyword evidence="3" id="KW-0809">Transit peptide</keyword>
<dbReference type="PANTHER" id="PTHR13184:SF5">
    <property type="entry name" value="METHYLTRANSFERASE-LIKE PROTEIN 17, MITOCHONDRIAL"/>
    <property type="match status" value="1"/>
</dbReference>
<keyword evidence="5" id="KW-0411">Iron-sulfur</keyword>
<dbReference type="GO" id="GO:0005763">
    <property type="term" value="C:mitochondrial small ribosomal subunit"/>
    <property type="evidence" value="ECO:0007669"/>
    <property type="project" value="TreeGrafter"/>
</dbReference>
<evidence type="ECO:0000256" key="3">
    <source>
        <dbReference type="ARBA" id="ARBA00022946"/>
    </source>
</evidence>
<proteinExistence type="predicted"/>
<dbReference type="GO" id="GO:0046872">
    <property type="term" value="F:metal ion binding"/>
    <property type="evidence" value="ECO:0007669"/>
    <property type="project" value="UniProtKB-KW"/>
</dbReference>
<dbReference type="Proteomes" id="UP000759537">
    <property type="component" value="Unassembled WGS sequence"/>
</dbReference>
<evidence type="ECO:0000313" key="9">
    <source>
        <dbReference type="EMBL" id="KAF8482083.1"/>
    </source>
</evidence>
<evidence type="ECO:0000256" key="2">
    <source>
        <dbReference type="ARBA" id="ARBA00022723"/>
    </source>
</evidence>
<feature type="compositionally biased region" description="Basic and acidic residues" evidence="8">
    <location>
        <begin position="530"/>
        <end position="545"/>
    </location>
</feature>
<comment type="subcellular location">
    <subcellularLocation>
        <location evidence="1">Mitochondrion</location>
    </subcellularLocation>
</comment>
<dbReference type="PANTHER" id="PTHR13184">
    <property type="entry name" value="37S RIBOSOMAL PROTEIN S22"/>
    <property type="match status" value="1"/>
</dbReference>
<dbReference type="InterPro" id="IPR015324">
    <property type="entry name" value="Ribosomal_Rsm22-like"/>
</dbReference>
<dbReference type="GO" id="GO:0006412">
    <property type="term" value="P:translation"/>
    <property type="evidence" value="ECO:0007669"/>
    <property type="project" value="InterPro"/>
</dbReference>
<reference evidence="9" key="2">
    <citation type="journal article" date="2020" name="Nat. Commun.">
        <title>Large-scale genome sequencing of mycorrhizal fungi provides insights into the early evolution of symbiotic traits.</title>
        <authorList>
            <person name="Miyauchi S."/>
            <person name="Kiss E."/>
            <person name="Kuo A."/>
            <person name="Drula E."/>
            <person name="Kohler A."/>
            <person name="Sanchez-Garcia M."/>
            <person name="Morin E."/>
            <person name="Andreopoulos B."/>
            <person name="Barry K.W."/>
            <person name="Bonito G."/>
            <person name="Buee M."/>
            <person name="Carver A."/>
            <person name="Chen C."/>
            <person name="Cichocki N."/>
            <person name="Clum A."/>
            <person name="Culley D."/>
            <person name="Crous P.W."/>
            <person name="Fauchery L."/>
            <person name="Girlanda M."/>
            <person name="Hayes R.D."/>
            <person name="Keri Z."/>
            <person name="LaButti K."/>
            <person name="Lipzen A."/>
            <person name="Lombard V."/>
            <person name="Magnuson J."/>
            <person name="Maillard F."/>
            <person name="Murat C."/>
            <person name="Nolan M."/>
            <person name="Ohm R.A."/>
            <person name="Pangilinan J."/>
            <person name="Pereira M.F."/>
            <person name="Perotto S."/>
            <person name="Peter M."/>
            <person name="Pfister S."/>
            <person name="Riley R."/>
            <person name="Sitrit Y."/>
            <person name="Stielow J.B."/>
            <person name="Szollosi G."/>
            <person name="Zifcakova L."/>
            <person name="Stursova M."/>
            <person name="Spatafora J.W."/>
            <person name="Tedersoo L."/>
            <person name="Vaario L.M."/>
            <person name="Yamada A."/>
            <person name="Yan M."/>
            <person name="Wang P."/>
            <person name="Xu J."/>
            <person name="Bruns T."/>
            <person name="Baldrian P."/>
            <person name="Vilgalys R."/>
            <person name="Dunand C."/>
            <person name="Henrissat B."/>
            <person name="Grigoriev I.V."/>
            <person name="Hibbett D."/>
            <person name="Nagy L.G."/>
            <person name="Martin F.M."/>
        </authorList>
    </citation>
    <scope>NUCLEOTIDE SEQUENCE</scope>
    <source>
        <strain evidence="9">Prilba</strain>
    </source>
</reference>